<feature type="domain" description="Mandelate racemase/muconate lactonizing enzyme C-terminal" evidence="5">
    <location>
        <begin position="165"/>
        <end position="261"/>
    </location>
</feature>
<dbReference type="InterPro" id="IPR046945">
    <property type="entry name" value="RHMD-like"/>
</dbReference>
<dbReference type="SUPFAM" id="SSF54826">
    <property type="entry name" value="Enolase N-terminal domain-like"/>
    <property type="match status" value="1"/>
</dbReference>
<dbReference type="Pfam" id="PF13378">
    <property type="entry name" value="MR_MLE_C"/>
    <property type="match status" value="1"/>
</dbReference>
<dbReference type="SFLD" id="SFLDG00179">
    <property type="entry name" value="mandelate_racemase"/>
    <property type="match status" value="1"/>
</dbReference>
<feature type="binding site" evidence="4">
    <location>
        <position position="268"/>
    </location>
    <ligand>
        <name>Mg(2+)</name>
        <dbReference type="ChEBI" id="CHEBI:18420"/>
    </ligand>
</feature>
<sequence length="392" mass="43724">MAVPRIRQLRAYTVRGGGADYHDQAAGHWIDDHIATPMARYPEYRHSRQSFGLNALGTLVVEAEADDGSVGLGVTVGGEPGAWIVEKHLAGLVEGQRVTDLEKIWDQLYLSTLHYGRKGLVLNTVSGIDLALWDLLGQVRQEPVYHLLGGAVRDELVFYATGPRPDLAQKMGFIGGKLPLRHGPAEGEEGLRANLDALAAMRQRVGDDFWLMWDCWMSLDLDYATRLAHAADEYGLRWIEEPLLPDDYWGHADLRRRMPARMLLTAGEHEATRWGFRLLLETGQVDIVQPDVGWCGGITELRRIAALADSHGKAVVPHGSSVYSYHFVLSRPNSPFAEFLMMHPDATEVVPMLHPLLLDEPVPEGGRLRVPDRPGFGVRLNRELDLSRPHTH</sequence>
<feature type="site" description="Increases basicity of active site His" evidence="4">
    <location>
        <position position="291"/>
    </location>
</feature>
<comment type="similarity">
    <text evidence="4">Belongs to the mandelate racemase/muconate lactonizing enzyme family. RhamD subfamily.</text>
</comment>
<name>A0ABQ5R3W7_9ACTN</name>
<comment type="miscellaneous">
    <text evidence="4">Reaction proceeds via a syn dehydration.</text>
</comment>
<dbReference type="SUPFAM" id="SSF51604">
    <property type="entry name" value="Enolase C-terminal domain-like"/>
    <property type="match status" value="1"/>
</dbReference>
<dbReference type="RefSeq" id="WP_281902417.1">
    <property type="nucleotide sequence ID" value="NZ_BSDI01000044.1"/>
</dbReference>
<evidence type="ECO:0000256" key="2">
    <source>
        <dbReference type="ARBA" id="ARBA00022842"/>
    </source>
</evidence>
<feature type="binding site" evidence="4">
    <location>
        <position position="48"/>
    </location>
    <ligand>
        <name>substrate</name>
    </ligand>
</feature>
<dbReference type="PANTHER" id="PTHR13794">
    <property type="entry name" value="ENOLASE SUPERFAMILY, MANDELATE RACEMASE"/>
    <property type="match status" value="1"/>
</dbReference>
<keyword evidence="1 4" id="KW-0479">Metal-binding</keyword>
<dbReference type="SMART" id="SM00922">
    <property type="entry name" value="MR_MLE"/>
    <property type="match status" value="1"/>
</dbReference>
<dbReference type="SFLD" id="SFLDS00001">
    <property type="entry name" value="Enolase"/>
    <property type="match status" value="1"/>
</dbReference>
<dbReference type="Proteomes" id="UP001144280">
    <property type="component" value="Unassembled WGS sequence"/>
</dbReference>
<dbReference type="InterPro" id="IPR029017">
    <property type="entry name" value="Enolase-like_N"/>
</dbReference>
<proteinExistence type="inferred from homology"/>
<comment type="catalytic activity">
    <reaction evidence="4">
        <text>L-rhamnonate = 2-dehydro-3-deoxy-L-rhamnonate + H2O</text>
        <dbReference type="Rhea" id="RHEA:23080"/>
        <dbReference type="ChEBI" id="CHEBI:15377"/>
        <dbReference type="ChEBI" id="CHEBI:58118"/>
        <dbReference type="ChEBI" id="CHEBI:58371"/>
        <dbReference type="EC" id="4.2.1.90"/>
    </reaction>
</comment>
<dbReference type="EMBL" id="BSDI01000044">
    <property type="protein sequence ID" value="GLI01411.1"/>
    <property type="molecule type" value="Genomic_DNA"/>
</dbReference>
<feature type="site" description="Transition state stabilizer" evidence="4">
    <location>
        <position position="338"/>
    </location>
</feature>
<dbReference type="HAMAP" id="MF_01288">
    <property type="entry name" value="Rhamnon_dehydrat"/>
    <property type="match status" value="1"/>
</dbReference>
<dbReference type="InterPro" id="IPR018110">
    <property type="entry name" value="Mandel_Rmase/mucon_lact_enz_CS"/>
</dbReference>
<evidence type="ECO:0000256" key="1">
    <source>
        <dbReference type="ARBA" id="ARBA00022723"/>
    </source>
</evidence>
<dbReference type="Gene3D" id="3.20.20.120">
    <property type="entry name" value="Enolase-like C-terminal domain"/>
    <property type="match status" value="1"/>
</dbReference>
<evidence type="ECO:0000313" key="7">
    <source>
        <dbReference type="Proteomes" id="UP001144280"/>
    </source>
</evidence>
<evidence type="ECO:0000256" key="3">
    <source>
        <dbReference type="ARBA" id="ARBA00023239"/>
    </source>
</evidence>
<keyword evidence="2 4" id="KW-0460">Magnesium</keyword>
<evidence type="ECO:0000313" key="6">
    <source>
        <dbReference type="EMBL" id="GLI01411.1"/>
    </source>
</evidence>
<reference evidence="6" key="1">
    <citation type="submission" date="2022-12" db="EMBL/GenBank/DDBJ databases">
        <title>New Phytohabitans aurantiacus sp. RD004123 nov., an actinomycete isolated from soil.</title>
        <authorList>
            <person name="Triningsih D.W."/>
            <person name="Harunari E."/>
            <person name="Igarashi Y."/>
        </authorList>
    </citation>
    <scope>NUCLEOTIDE SEQUENCE</scope>
    <source>
        <strain evidence="6">RD004123</strain>
    </source>
</reference>
<keyword evidence="7" id="KW-1185">Reference proteome</keyword>
<keyword evidence="3 4" id="KW-0456">Lyase</keyword>
<organism evidence="6 7">
    <name type="scientific">Phytohabitans aurantiacus</name>
    <dbReference type="NCBI Taxonomy" id="3016789"/>
    <lineage>
        <taxon>Bacteria</taxon>
        <taxon>Bacillati</taxon>
        <taxon>Actinomycetota</taxon>
        <taxon>Actinomycetes</taxon>
        <taxon>Micromonosporales</taxon>
        <taxon>Micromonosporaceae</taxon>
    </lineage>
</organism>
<dbReference type="InterPro" id="IPR036849">
    <property type="entry name" value="Enolase-like_C_sf"/>
</dbReference>
<dbReference type="EC" id="4.2.1.90" evidence="4"/>
<feature type="active site" description="Proton acceptor" evidence="4">
    <location>
        <position position="318"/>
    </location>
</feature>
<dbReference type="NCBIfam" id="NF011968">
    <property type="entry name" value="PRK15440.1"/>
    <property type="match status" value="1"/>
</dbReference>
<comment type="function">
    <text evidence="4">Catalyzes the dehydration of L-rhamnonate to 2-keto-3-deoxy-L-rhamnonate (KDR).</text>
</comment>
<feature type="binding site" evidence="4">
    <location>
        <position position="240"/>
    </location>
    <ligand>
        <name>Mg(2+)</name>
        <dbReference type="ChEBI" id="CHEBI:18420"/>
    </ligand>
</feature>
<protein>
    <recommendedName>
        <fullName evidence="4">L-rhamnonate dehydratase</fullName>
        <shortName evidence="4">RhamD</shortName>
        <ecNumber evidence="4">4.2.1.90</ecNumber>
    </recommendedName>
</protein>
<dbReference type="Gene3D" id="3.30.390.10">
    <property type="entry name" value="Enolase-like, N-terminal domain"/>
    <property type="match status" value="1"/>
</dbReference>
<dbReference type="SFLD" id="SFLDF00006">
    <property type="entry name" value="rhamnonate_dehydratase"/>
    <property type="match status" value="1"/>
</dbReference>
<dbReference type="Pfam" id="PF02746">
    <property type="entry name" value="MR_MLE_N"/>
    <property type="match status" value="1"/>
</dbReference>
<feature type="binding site" evidence="4">
    <location>
        <position position="338"/>
    </location>
    <ligand>
        <name>substrate</name>
    </ligand>
</feature>
<dbReference type="PANTHER" id="PTHR13794:SF58">
    <property type="entry name" value="MITOCHONDRIAL ENOLASE SUPERFAMILY MEMBER 1"/>
    <property type="match status" value="1"/>
</dbReference>
<evidence type="ECO:0000256" key="4">
    <source>
        <dbReference type="HAMAP-Rule" id="MF_01288"/>
    </source>
</evidence>
<gene>
    <name evidence="4 6" type="primary">rhmD</name>
    <name evidence="6" type="ORF">Pa4123_66870</name>
</gene>
<evidence type="ECO:0000259" key="5">
    <source>
        <dbReference type="SMART" id="SM00922"/>
    </source>
</evidence>
<dbReference type="InterPro" id="IPR029065">
    <property type="entry name" value="Enolase_C-like"/>
</dbReference>
<dbReference type="InterPro" id="IPR013341">
    <property type="entry name" value="Mandelate_racemase_N_dom"/>
</dbReference>
<feature type="binding site" evidence="4">
    <location>
        <position position="214"/>
    </location>
    <ligand>
        <name>Mg(2+)</name>
        <dbReference type="ChEBI" id="CHEBI:18420"/>
    </ligand>
</feature>
<comment type="caution">
    <text evidence="6">The sequence shown here is derived from an EMBL/GenBank/DDBJ whole genome shotgun (WGS) entry which is preliminary data.</text>
</comment>
<comment type="cofactor">
    <cofactor evidence="4">
        <name>Mg(2+)</name>
        <dbReference type="ChEBI" id="CHEBI:18420"/>
    </cofactor>
    <text evidence="4">Binds 1 Mg(2+) ion per subunit.</text>
</comment>
<dbReference type="InterPro" id="IPR013342">
    <property type="entry name" value="Mandelate_racemase_C"/>
</dbReference>
<feature type="binding site" evidence="4">
    <location>
        <position position="22"/>
    </location>
    <ligand>
        <name>substrate</name>
    </ligand>
</feature>
<dbReference type="InterPro" id="IPR023444">
    <property type="entry name" value="L-Rhamnon_dehydrat"/>
</dbReference>
<dbReference type="PROSITE" id="PS00908">
    <property type="entry name" value="MR_MLE_1"/>
    <property type="match status" value="1"/>
</dbReference>
<accession>A0ABQ5R3W7</accession>